<evidence type="ECO:0000259" key="13">
    <source>
        <dbReference type="Pfam" id="PF03372"/>
    </source>
</evidence>
<evidence type="ECO:0000256" key="1">
    <source>
        <dbReference type="ARBA" id="ARBA00001936"/>
    </source>
</evidence>
<accession>A0ABR1FW90</accession>
<evidence type="ECO:0000256" key="6">
    <source>
        <dbReference type="ARBA" id="ARBA00022763"/>
    </source>
</evidence>
<proteinExistence type="predicted"/>
<dbReference type="InterPro" id="IPR051547">
    <property type="entry name" value="TDP2-like"/>
</dbReference>
<reference evidence="14 15" key="1">
    <citation type="submission" date="2024-03" db="EMBL/GenBank/DDBJ databases">
        <title>Aureococcus anophagefferens CCMP1851 and Kratosvirus quantuckense: Draft genome of a second virus-susceptible host strain in the model system.</title>
        <authorList>
            <person name="Chase E."/>
            <person name="Truchon A.R."/>
            <person name="Schepens W."/>
            <person name="Wilhelm S.W."/>
        </authorList>
    </citation>
    <scope>NUCLEOTIDE SEQUENCE [LARGE SCALE GENOMIC DNA]</scope>
    <source>
        <strain evidence="14 15">CCMP1851</strain>
    </source>
</reference>
<evidence type="ECO:0000256" key="11">
    <source>
        <dbReference type="SAM" id="MobiDB-lite"/>
    </source>
</evidence>
<keyword evidence="8" id="KW-0460">Magnesium</keyword>
<keyword evidence="10" id="KW-0539">Nucleus</keyword>
<comment type="cofactor">
    <cofactor evidence="1">
        <name>Mn(2+)</name>
        <dbReference type="ChEBI" id="CHEBI:29035"/>
    </cofactor>
</comment>
<evidence type="ECO:0000256" key="7">
    <source>
        <dbReference type="ARBA" id="ARBA00022801"/>
    </source>
</evidence>
<keyword evidence="4" id="KW-0540">Nuclease</keyword>
<dbReference type="InterPro" id="IPR036691">
    <property type="entry name" value="Endo/exonu/phosph_ase_sf"/>
</dbReference>
<protein>
    <recommendedName>
        <fullName evidence="13">Endonuclease/exonuclease/phosphatase domain-containing protein</fullName>
    </recommendedName>
</protein>
<comment type="caution">
    <text evidence="14">The sequence shown here is derived from an EMBL/GenBank/DDBJ whole genome shotgun (WGS) entry which is preliminary data.</text>
</comment>
<feature type="region of interest" description="Disordered" evidence="11">
    <location>
        <begin position="1"/>
        <end position="23"/>
    </location>
</feature>
<comment type="subcellular location">
    <subcellularLocation>
        <location evidence="3">Nucleus</location>
        <location evidence="3">PML body</location>
    </subcellularLocation>
</comment>
<feature type="region of interest" description="Disordered" evidence="11">
    <location>
        <begin position="197"/>
        <end position="216"/>
    </location>
</feature>
<feature type="domain" description="Endonuclease/exonuclease/phosphatase" evidence="13">
    <location>
        <begin position="239"/>
        <end position="545"/>
    </location>
</feature>
<keyword evidence="5" id="KW-0479">Metal-binding</keyword>
<dbReference type="SUPFAM" id="SSF56219">
    <property type="entry name" value="DNase I-like"/>
    <property type="match status" value="1"/>
</dbReference>
<name>A0ABR1FW90_AURAN</name>
<evidence type="ECO:0000313" key="15">
    <source>
        <dbReference type="Proteomes" id="UP001363151"/>
    </source>
</evidence>
<dbReference type="Pfam" id="PF03372">
    <property type="entry name" value="Exo_endo_phos"/>
    <property type="match status" value="1"/>
</dbReference>
<evidence type="ECO:0000256" key="10">
    <source>
        <dbReference type="ARBA" id="ARBA00023242"/>
    </source>
</evidence>
<dbReference type="PANTHER" id="PTHR15822:SF4">
    <property type="entry name" value="TYROSYL-DNA PHOSPHODIESTERASE 2"/>
    <property type="match status" value="1"/>
</dbReference>
<keyword evidence="15" id="KW-1185">Reference proteome</keyword>
<gene>
    <name evidence="14" type="ORF">SO694_00118074</name>
</gene>
<keyword evidence="12" id="KW-0472">Membrane</keyword>
<comment type="cofactor">
    <cofactor evidence="2">
        <name>Mg(2+)</name>
        <dbReference type="ChEBI" id="CHEBI:18420"/>
    </cofactor>
</comment>
<evidence type="ECO:0000256" key="8">
    <source>
        <dbReference type="ARBA" id="ARBA00022842"/>
    </source>
</evidence>
<evidence type="ECO:0000256" key="9">
    <source>
        <dbReference type="ARBA" id="ARBA00023204"/>
    </source>
</evidence>
<feature type="region of interest" description="Disordered" evidence="11">
    <location>
        <begin position="126"/>
        <end position="177"/>
    </location>
</feature>
<keyword evidence="12" id="KW-1133">Transmembrane helix</keyword>
<evidence type="ECO:0000256" key="4">
    <source>
        <dbReference type="ARBA" id="ARBA00022722"/>
    </source>
</evidence>
<evidence type="ECO:0000313" key="14">
    <source>
        <dbReference type="EMBL" id="KAK7239941.1"/>
    </source>
</evidence>
<organism evidence="14 15">
    <name type="scientific">Aureococcus anophagefferens</name>
    <name type="common">Harmful bloom alga</name>
    <dbReference type="NCBI Taxonomy" id="44056"/>
    <lineage>
        <taxon>Eukaryota</taxon>
        <taxon>Sar</taxon>
        <taxon>Stramenopiles</taxon>
        <taxon>Ochrophyta</taxon>
        <taxon>Pelagophyceae</taxon>
        <taxon>Pelagomonadales</taxon>
        <taxon>Pelagomonadaceae</taxon>
        <taxon>Aureococcus</taxon>
    </lineage>
</organism>
<dbReference type="PANTHER" id="PTHR15822">
    <property type="entry name" value="TRAF AND TNF RECEPTOR-ASSOCIATED PROTEIN"/>
    <property type="match status" value="1"/>
</dbReference>
<evidence type="ECO:0000256" key="2">
    <source>
        <dbReference type="ARBA" id="ARBA00001946"/>
    </source>
</evidence>
<sequence>MRQRTQLDYLEGGSPHGMLDDGKKYDKRRRRPWQFCGGVVAAFVVAYLIFFHALGPSGRELKRLEKTKRKADKPVKHVEPPPSKWDHHHHHGAVQPLAESVTAEFHAAATAALRGELADTFSRVQARVQARKQKRPPPPAGDPLAVAPEPRAIALEAGELQRRRSPGMRGTPMDGGVSAQAVDVLGRRLAAMTREDARQQLVDAPESPLADSPRDRYHTNDFCDAPPTARPKNGVRVVSLNVWQPAADTWATRRAALAALLKGAAPDVVALQEVRGKGSSGGTWAAELAAELDAAGYAMPHAAYVPGTGDHGIGGRAPDGWTEEGVAVLSRLPLNDFYAETCAMPPLARSSDRNPRTALGVVAETPLGEPLRVVATHLSYDRLQQCSSVQERLRPWLDDLWAGYDDDKENTLGQVVVGDLNTYPDYEWPTDALTLSAPVAAAVGGPCAEDHATREKNVAALAADVGRRAEPAPKPRAEPDFFDAWESARGAHEAGFTFPNPETMDLDPARPDRVLVRSTKLRADRAWVLGCDEVPGAKGHRPSDHRVLVVDLVPV</sequence>
<evidence type="ECO:0000256" key="12">
    <source>
        <dbReference type="SAM" id="Phobius"/>
    </source>
</evidence>
<dbReference type="InterPro" id="IPR005135">
    <property type="entry name" value="Endo/exonuclease/phosphatase"/>
</dbReference>
<dbReference type="EMBL" id="JBBJCI010000219">
    <property type="protein sequence ID" value="KAK7239941.1"/>
    <property type="molecule type" value="Genomic_DNA"/>
</dbReference>
<keyword evidence="12" id="KW-0812">Transmembrane</keyword>
<dbReference type="Proteomes" id="UP001363151">
    <property type="component" value="Unassembled WGS sequence"/>
</dbReference>
<evidence type="ECO:0000256" key="3">
    <source>
        <dbReference type="ARBA" id="ARBA00004322"/>
    </source>
</evidence>
<dbReference type="Gene3D" id="3.60.10.10">
    <property type="entry name" value="Endonuclease/exonuclease/phosphatase"/>
    <property type="match status" value="1"/>
</dbReference>
<feature type="region of interest" description="Disordered" evidence="11">
    <location>
        <begin position="66"/>
        <end position="92"/>
    </location>
</feature>
<keyword evidence="9" id="KW-0234">DNA repair</keyword>
<evidence type="ECO:0000256" key="5">
    <source>
        <dbReference type="ARBA" id="ARBA00022723"/>
    </source>
</evidence>
<keyword evidence="7" id="KW-0378">Hydrolase</keyword>
<keyword evidence="6" id="KW-0227">DNA damage</keyword>
<feature type="transmembrane region" description="Helical" evidence="12">
    <location>
        <begin position="33"/>
        <end position="54"/>
    </location>
</feature>